<evidence type="ECO:0000313" key="1">
    <source>
        <dbReference type="EMBL" id="ELT93196.1"/>
    </source>
</evidence>
<organism evidence="1">
    <name type="scientific">Capitella teleta</name>
    <name type="common">Polychaete worm</name>
    <dbReference type="NCBI Taxonomy" id="283909"/>
    <lineage>
        <taxon>Eukaryota</taxon>
        <taxon>Metazoa</taxon>
        <taxon>Spiralia</taxon>
        <taxon>Lophotrochozoa</taxon>
        <taxon>Annelida</taxon>
        <taxon>Polychaeta</taxon>
        <taxon>Sedentaria</taxon>
        <taxon>Scolecida</taxon>
        <taxon>Capitellidae</taxon>
        <taxon>Capitella</taxon>
    </lineage>
</organism>
<evidence type="ECO:0000313" key="3">
    <source>
        <dbReference type="Proteomes" id="UP000014760"/>
    </source>
</evidence>
<proteinExistence type="predicted"/>
<reference evidence="2" key="3">
    <citation type="submission" date="2015-06" db="UniProtKB">
        <authorList>
            <consortium name="EnsemblMetazoa"/>
        </authorList>
    </citation>
    <scope>IDENTIFICATION</scope>
</reference>
<dbReference type="Proteomes" id="UP000014760">
    <property type="component" value="Unassembled WGS sequence"/>
</dbReference>
<reference evidence="1 3" key="2">
    <citation type="journal article" date="2013" name="Nature">
        <title>Insights into bilaterian evolution from three spiralian genomes.</title>
        <authorList>
            <person name="Simakov O."/>
            <person name="Marletaz F."/>
            <person name="Cho S.J."/>
            <person name="Edsinger-Gonzales E."/>
            <person name="Havlak P."/>
            <person name="Hellsten U."/>
            <person name="Kuo D.H."/>
            <person name="Larsson T."/>
            <person name="Lv J."/>
            <person name="Arendt D."/>
            <person name="Savage R."/>
            <person name="Osoegawa K."/>
            <person name="de Jong P."/>
            <person name="Grimwood J."/>
            <person name="Chapman J.A."/>
            <person name="Shapiro H."/>
            <person name="Aerts A."/>
            <person name="Otillar R.P."/>
            <person name="Terry A.Y."/>
            <person name="Boore J.L."/>
            <person name="Grigoriev I.V."/>
            <person name="Lindberg D.R."/>
            <person name="Seaver E.C."/>
            <person name="Weisblat D.A."/>
            <person name="Putnam N.H."/>
            <person name="Rokhsar D.S."/>
        </authorList>
    </citation>
    <scope>NUCLEOTIDE SEQUENCE</scope>
    <source>
        <strain evidence="1 3">I ESC-2004</strain>
    </source>
</reference>
<sequence>MLANVAISQPTSSNDHIANAVNGFYYTEEIATARDALWQQEYRYWPGDMDSIPVHIGNASFHEVSAMIQDAIIQERLHGGVAICIKLNHCILISLHSEETGEDAITILFFRTYDELYNSDFWFIFEFRRIQLKNISLLVVMRHDGILRLRPTHSGDMGARIEGSGPGVFPYSYR</sequence>
<evidence type="ECO:0000313" key="2">
    <source>
        <dbReference type="EnsemblMetazoa" id="CapteP201417"/>
    </source>
</evidence>
<dbReference type="HOGENOM" id="CLU_1541589_0_0_1"/>
<gene>
    <name evidence="1" type="ORF">CAPTEDRAFT_201417</name>
</gene>
<protein>
    <submittedName>
        <fullName evidence="1 2">Uncharacterized protein</fullName>
    </submittedName>
</protein>
<dbReference type="AlphaFoldDB" id="R7TNT2"/>
<name>R7TNT2_CAPTE</name>
<dbReference type="EnsemblMetazoa" id="CapteT201417">
    <property type="protein sequence ID" value="CapteP201417"/>
    <property type="gene ID" value="CapteG201417"/>
</dbReference>
<reference evidence="3" key="1">
    <citation type="submission" date="2012-12" db="EMBL/GenBank/DDBJ databases">
        <authorList>
            <person name="Hellsten U."/>
            <person name="Grimwood J."/>
            <person name="Chapman J.A."/>
            <person name="Shapiro H."/>
            <person name="Aerts A."/>
            <person name="Otillar R.P."/>
            <person name="Terry A.Y."/>
            <person name="Boore J.L."/>
            <person name="Simakov O."/>
            <person name="Marletaz F."/>
            <person name="Cho S.-J."/>
            <person name="Edsinger-Gonzales E."/>
            <person name="Havlak P."/>
            <person name="Kuo D.-H."/>
            <person name="Larsson T."/>
            <person name="Lv J."/>
            <person name="Arendt D."/>
            <person name="Savage R."/>
            <person name="Osoegawa K."/>
            <person name="de Jong P."/>
            <person name="Lindberg D.R."/>
            <person name="Seaver E.C."/>
            <person name="Weisblat D.A."/>
            <person name="Putnam N.H."/>
            <person name="Grigoriev I.V."/>
            <person name="Rokhsar D.S."/>
        </authorList>
    </citation>
    <scope>NUCLEOTIDE SEQUENCE</scope>
    <source>
        <strain evidence="3">I ESC-2004</strain>
    </source>
</reference>
<dbReference type="EMBL" id="AMQN01002704">
    <property type="status" value="NOT_ANNOTATED_CDS"/>
    <property type="molecule type" value="Genomic_DNA"/>
</dbReference>
<dbReference type="EMBL" id="KB309853">
    <property type="protein sequence ID" value="ELT93196.1"/>
    <property type="molecule type" value="Genomic_DNA"/>
</dbReference>
<accession>R7TNT2</accession>
<keyword evidence="3" id="KW-1185">Reference proteome</keyword>